<evidence type="ECO:0000313" key="3">
    <source>
        <dbReference type="Proteomes" id="UP000319383"/>
    </source>
</evidence>
<feature type="chain" id="PRO_5021852899" evidence="1">
    <location>
        <begin position="27"/>
        <end position="121"/>
    </location>
</feature>
<keyword evidence="3" id="KW-1185">Reference proteome</keyword>
<protein>
    <submittedName>
        <fullName evidence="2">Uncharacterized protein</fullName>
    </submittedName>
</protein>
<name>A0A517ZJ37_9PLAN</name>
<dbReference type="EMBL" id="CP036276">
    <property type="protein sequence ID" value="QDU42500.1"/>
    <property type="molecule type" value="Genomic_DNA"/>
</dbReference>
<keyword evidence="1" id="KW-0732">Signal</keyword>
<proteinExistence type="predicted"/>
<dbReference type="RefSeq" id="WP_145374543.1">
    <property type="nucleotide sequence ID" value="NZ_CP036276.1"/>
</dbReference>
<feature type="signal peptide" evidence="1">
    <location>
        <begin position="1"/>
        <end position="26"/>
    </location>
</feature>
<evidence type="ECO:0000313" key="2">
    <source>
        <dbReference type="EMBL" id="QDU42500.1"/>
    </source>
</evidence>
<organism evidence="2 3">
    <name type="scientific">Symmachiella dynata</name>
    <dbReference type="NCBI Taxonomy" id="2527995"/>
    <lineage>
        <taxon>Bacteria</taxon>
        <taxon>Pseudomonadati</taxon>
        <taxon>Planctomycetota</taxon>
        <taxon>Planctomycetia</taxon>
        <taxon>Planctomycetales</taxon>
        <taxon>Planctomycetaceae</taxon>
        <taxon>Symmachiella</taxon>
    </lineage>
</organism>
<gene>
    <name evidence="2" type="ORF">Mal52_09630</name>
</gene>
<dbReference type="Proteomes" id="UP000319383">
    <property type="component" value="Chromosome"/>
</dbReference>
<evidence type="ECO:0000256" key="1">
    <source>
        <dbReference type="SAM" id="SignalP"/>
    </source>
</evidence>
<accession>A0A517ZJ37</accession>
<dbReference type="AlphaFoldDB" id="A0A517ZJ37"/>
<reference evidence="2 3" key="1">
    <citation type="submission" date="2019-02" db="EMBL/GenBank/DDBJ databases">
        <title>Deep-cultivation of Planctomycetes and their phenomic and genomic characterization uncovers novel biology.</title>
        <authorList>
            <person name="Wiegand S."/>
            <person name="Jogler M."/>
            <person name="Boedeker C."/>
            <person name="Pinto D."/>
            <person name="Vollmers J."/>
            <person name="Rivas-Marin E."/>
            <person name="Kohn T."/>
            <person name="Peeters S.H."/>
            <person name="Heuer A."/>
            <person name="Rast P."/>
            <person name="Oberbeckmann S."/>
            <person name="Bunk B."/>
            <person name="Jeske O."/>
            <person name="Meyerdierks A."/>
            <person name="Storesund J.E."/>
            <person name="Kallscheuer N."/>
            <person name="Luecker S."/>
            <person name="Lage O.M."/>
            <person name="Pohl T."/>
            <person name="Merkel B.J."/>
            <person name="Hornburger P."/>
            <person name="Mueller R.-W."/>
            <person name="Bruemmer F."/>
            <person name="Labrenz M."/>
            <person name="Spormann A.M."/>
            <person name="Op den Camp H."/>
            <person name="Overmann J."/>
            <person name="Amann R."/>
            <person name="Jetten M.S.M."/>
            <person name="Mascher T."/>
            <person name="Medema M.H."/>
            <person name="Devos D.P."/>
            <person name="Kaster A.-K."/>
            <person name="Ovreas L."/>
            <person name="Rohde M."/>
            <person name="Galperin M.Y."/>
            <person name="Jogler C."/>
        </authorList>
    </citation>
    <scope>NUCLEOTIDE SEQUENCE [LARGE SCALE GENOMIC DNA]</scope>
    <source>
        <strain evidence="2 3">Mal52</strain>
    </source>
</reference>
<sequence precursor="true">MSIFRLQYVCLFLALAIALPPMTCCAESTSAKQPPACCTVHDRQPLGDDHPAPVDGQCDCCLERVAVTAETVGLTRVDVQWQWALPPLSIIVPATPCSGGNEYRLVDGDTSLQTLQCVWRI</sequence>
<dbReference type="KEGG" id="sdyn:Mal52_09630"/>